<reference evidence="1" key="1">
    <citation type="journal article" date="2008" name="ISME J.">
        <title>Genomic patterns of recombination, clonal divergence and environment in marine microbial populations.</title>
        <authorList>
            <person name="Konstantinidis K.T."/>
            <person name="Delong E.F."/>
        </authorList>
    </citation>
    <scope>NUCLEOTIDE SEQUENCE</scope>
</reference>
<dbReference type="EMBL" id="EU016569">
    <property type="protein sequence ID" value="ABZ06207.1"/>
    <property type="molecule type" value="Genomic_DNA"/>
</dbReference>
<name>B3T0U8_9ZZZZ</name>
<protein>
    <submittedName>
        <fullName evidence="1">Uncharacterized protein</fullName>
    </submittedName>
</protein>
<sequence>MRQMPYSSTLFYITNWKHNWIGSINVLEFLLNSHKIPVKAIHNSSLLQMKAGSVDLNILRRC</sequence>
<accession>B3T0U8</accession>
<gene>
    <name evidence="1" type="ORF">ALOHA_HF4000007D16ctg1g16</name>
</gene>
<organism evidence="1">
    <name type="scientific">uncultured marine microorganism HF4000_007D16</name>
    <dbReference type="NCBI Taxonomy" id="455510"/>
    <lineage>
        <taxon>unclassified sequences</taxon>
        <taxon>environmental samples</taxon>
    </lineage>
</organism>
<evidence type="ECO:0000313" key="1">
    <source>
        <dbReference type="EMBL" id="ABZ06207.1"/>
    </source>
</evidence>
<dbReference type="AlphaFoldDB" id="B3T0U8"/>
<proteinExistence type="predicted"/>